<sequence>MTGQEPTVSPAAAADLASRAANYVYVDTRVSCSLQTARLPLSLILASSTYELRIDTFSLSRYSSNSSASRISPVAQ</sequence>
<keyword evidence="2" id="KW-1185">Reference proteome</keyword>
<accession>A0A428Q1R8</accession>
<dbReference type="Proteomes" id="UP000288168">
    <property type="component" value="Unassembled WGS sequence"/>
</dbReference>
<proteinExistence type="predicted"/>
<protein>
    <submittedName>
        <fullName evidence="1">Uncharacterized protein</fullName>
    </submittedName>
</protein>
<dbReference type="EMBL" id="NKCI01000068">
    <property type="protein sequence ID" value="RSL59162.1"/>
    <property type="molecule type" value="Genomic_DNA"/>
</dbReference>
<evidence type="ECO:0000313" key="1">
    <source>
        <dbReference type="EMBL" id="RSL59162.1"/>
    </source>
</evidence>
<gene>
    <name evidence="1" type="ORF">CEP54_007427</name>
</gene>
<reference evidence="1 2" key="1">
    <citation type="submission" date="2017-06" db="EMBL/GenBank/DDBJ databases">
        <title>Comparative genomic analysis of Ambrosia Fusariam Clade fungi.</title>
        <authorList>
            <person name="Stajich J.E."/>
            <person name="Carrillo J."/>
            <person name="Kijimoto T."/>
            <person name="Eskalen A."/>
            <person name="O'Donnell K."/>
            <person name="Kasson M."/>
        </authorList>
    </citation>
    <scope>NUCLEOTIDE SEQUENCE [LARGE SCALE GENOMIC DNA]</scope>
    <source>
        <strain evidence="1 2">NRRL62584</strain>
    </source>
</reference>
<evidence type="ECO:0000313" key="2">
    <source>
        <dbReference type="Proteomes" id="UP000288168"/>
    </source>
</evidence>
<dbReference type="AlphaFoldDB" id="A0A428Q1R8"/>
<comment type="caution">
    <text evidence="1">The sequence shown here is derived from an EMBL/GenBank/DDBJ whole genome shotgun (WGS) entry which is preliminary data.</text>
</comment>
<name>A0A428Q1R8_9HYPO</name>
<organism evidence="1 2">
    <name type="scientific">Fusarium duplospermum</name>
    <dbReference type="NCBI Taxonomy" id="1325734"/>
    <lineage>
        <taxon>Eukaryota</taxon>
        <taxon>Fungi</taxon>
        <taxon>Dikarya</taxon>
        <taxon>Ascomycota</taxon>
        <taxon>Pezizomycotina</taxon>
        <taxon>Sordariomycetes</taxon>
        <taxon>Hypocreomycetidae</taxon>
        <taxon>Hypocreales</taxon>
        <taxon>Nectriaceae</taxon>
        <taxon>Fusarium</taxon>
        <taxon>Fusarium solani species complex</taxon>
    </lineage>
</organism>